<evidence type="ECO:0000313" key="2">
    <source>
        <dbReference type="EMBL" id="KAH7311292.1"/>
    </source>
</evidence>
<protein>
    <submittedName>
        <fullName evidence="2">Uncharacterized protein</fullName>
    </submittedName>
</protein>
<organism evidence="2 3">
    <name type="scientific">Stachybotrys elegans</name>
    <dbReference type="NCBI Taxonomy" id="80388"/>
    <lineage>
        <taxon>Eukaryota</taxon>
        <taxon>Fungi</taxon>
        <taxon>Dikarya</taxon>
        <taxon>Ascomycota</taxon>
        <taxon>Pezizomycotina</taxon>
        <taxon>Sordariomycetes</taxon>
        <taxon>Hypocreomycetidae</taxon>
        <taxon>Hypocreales</taxon>
        <taxon>Stachybotryaceae</taxon>
        <taxon>Stachybotrys</taxon>
    </lineage>
</organism>
<proteinExistence type="predicted"/>
<evidence type="ECO:0000256" key="1">
    <source>
        <dbReference type="SAM" id="MobiDB-lite"/>
    </source>
</evidence>
<evidence type="ECO:0000313" key="3">
    <source>
        <dbReference type="Proteomes" id="UP000813444"/>
    </source>
</evidence>
<dbReference type="AlphaFoldDB" id="A0A8K0WPJ3"/>
<sequence length="168" mass="18476">MNRGFATGINQYILHGGQYTGNYYATTWPGHIGFAYLFSEPFSEKQRSWRHGFQDALDYAARVSHIMRASVPKVDIVKYSKQSITTIVAGQEPPGLIRKGWSYTSPEREASPPTFQSEKFHPPTSPEREAPAPEAPAAAAPELEAPKREAPAPEAAERAPESESSGTE</sequence>
<name>A0A8K0WPJ3_9HYPO</name>
<feature type="region of interest" description="Disordered" evidence="1">
    <location>
        <begin position="88"/>
        <end position="168"/>
    </location>
</feature>
<keyword evidence="3" id="KW-1185">Reference proteome</keyword>
<dbReference type="EMBL" id="JAGPNK010000011">
    <property type="protein sequence ID" value="KAH7311292.1"/>
    <property type="molecule type" value="Genomic_DNA"/>
</dbReference>
<feature type="compositionally biased region" description="Basic and acidic residues" evidence="1">
    <location>
        <begin position="144"/>
        <end position="161"/>
    </location>
</feature>
<gene>
    <name evidence="2" type="ORF">B0I35DRAFT_481276</name>
</gene>
<accession>A0A8K0WPJ3</accession>
<comment type="caution">
    <text evidence="2">The sequence shown here is derived from an EMBL/GenBank/DDBJ whole genome shotgun (WGS) entry which is preliminary data.</text>
</comment>
<reference evidence="2" key="1">
    <citation type="journal article" date="2021" name="Nat. Commun.">
        <title>Genetic determinants of endophytism in the Arabidopsis root mycobiome.</title>
        <authorList>
            <person name="Mesny F."/>
            <person name="Miyauchi S."/>
            <person name="Thiergart T."/>
            <person name="Pickel B."/>
            <person name="Atanasova L."/>
            <person name="Karlsson M."/>
            <person name="Huettel B."/>
            <person name="Barry K.W."/>
            <person name="Haridas S."/>
            <person name="Chen C."/>
            <person name="Bauer D."/>
            <person name="Andreopoulos W."/>
            <person name="Pangilinan J."/>
            <person name="LaButti K."/>
            <person name="Riley R."/>
            <person name="Lipzen A."/>
            <person name="Clum A."/>
            <person name="Drula E."/>
            <person name="Henrissat B."/>
            <person name="Kohler A."/>
            <person name="Grigoriev I.V."/>
            <person name="Martin F.M."/>
            <person name="Hacquard S."/>
        </authorList>
    </citation>
    <scope>NUCLEOTIDE SEQUENCE</scope>
    <source>
        <strain evidence="2">MPI-CAGE-CH-0235</strain>
    </source>
</reference>
<dbReference type="Proteomes" id="UP000813444">
    <property type="component" value="Unassembled WGS sequence"/>
</dbReference>
<dbReference type="OrthoDB" id="2588159at2759"/>
<feature type="compositionally biased region" description="Basic and acidic residues" evidence="1">
    <location>
        <begin position="118"/>
        <end position="131"/>
    </location>
</feature>